<evidence type="ECO:0000256" key="5">
    <source>
        <dbReference type="ARBA" id="ARBA00023136"/>
    </source>
</evidence>
<reference evidence="8 9" key="1">
    <citation type="submission" date="2019-01" db="EMBL/GenBank/DDBJ databases">
        <authorList>
            <person name="Chen W.-M."/>
        </authorList>
    </citation>
    <scope>NUCLEOTIDE SEQUENCE [LARGE SCALE GENOMIC DNA]</scope>
    <source>
        <strain evidence="8 9">ICH-3</strain>
    </source>
</reference>
<keyword evidence="4 6" id="KW-1133">Transmembrane helix</keyword>
<dbReference type="GO" id="GO:0022857">
    <property type="term" value="F:transmembrane transporter activity"/>
    <property type="evidence" value="ECO:0007669"/>
    <property type="project" value="InterPro"/>
</dbReference>
<dbReference type="AlphaFoldDB" id="A0A3S2UMB8"/>
<keyword evidence="2" id="KW-1003">Cell membrane</keyword>
<feature type="domain" description="Major facilitator superfamily (MFS) profile" evidence="7">
    <location>
        <begin position="1"/>
        <end position="382"/>
    </location>
</feature>
<dbReference type="InterPro" id="IPR036259">
    <property type="entry name" value="MFS_trans_sf"/>
</dbReference>
<comment type="subcellular location">
    <subcellularLocation>
        <location evidence="1">Cell membrane</location>
        <topology evidence="1">Multi-pass membrane protein</topology>
    </subcellularLocation>
</comment>
<protein>
    <submittedName>
        <fullName evidence="8">MFS transporter</fullName>
    </submittedName>
</protein>
<evidence type="ECO:0000256" key="6">
    <source>
        <dbReference type="SAM" id="Phobius"/>
    </source>
</evidence>
<dbReference type="InterPro" id="IPR020846">
    <property type="entry name" value="MFS_dom"/>
</dbReference>
<dbReference type="InterPro" id="IPR050189">
    <property type="entry name" value="MFS_Efflux_Transporters"/>
</dbReference>
<gene>
    <name evidence="8" type="ORF">ENE75_21165</name>
</gene>
<organism evidence="8 9">
    <name type="scientific">Rubrivivax albus</name>
    <dbReference type="NCBI Taxonomy" id="2499835"/>
    <lineage>
        <taxon>Bacteria</taxon>
        <taxon>Pseudomonadati</taxon>
        <taxon>Pseudomonadota</taxon>
        <taxon>Betaproteobacteria</taxon>
        <taxon>Burkholderiales</taxon>
        <taxon>Sphaerotilaceae</taxon>
        <taxon>Rubrivivax</taxon>
    </lineage>
</organism>
<feature type="transmembrane region" description="Helical" evidence="6">
    <location>
        <begin position="265"/>
        <end position="282"/>
    </location>
</feature>
<feature type="transmembrane region" description="Helical" evidence="6">
    <location>
        <begin position="233"/>
        <end position="258"/>
    </location>
</feature>
<sequence>MAGGLAIALNVGKVPVALPTLRSELDLSLVQAGWVASMLVFLAFLGATFTGMWVGRLGALRMVLGGLVICAGASLIAPLAPGWWPLIGSRLLEGLGFMVVAVASPALVTAATSPGDRRFALGLWSTYMPAGASMAMLASPWLLPRTGWTGLWFLAAAGLLLAAAAVAGQRRHYAAAAPGHAANGGGLWATARGALAQPLPWLLALSFGVWAMQHFALIVWMPTYLQEQRGAGAGATAVLTGLMLLACVPGNLLGGWLVQQEIPRGRLLLAAQLCTGAGALVYSTEALPDPLRYAAAVFVSFAGGVIPAAVMASSTVLARSPQQIGTLQGLYMQGAQLGQVVGTPLIAAVVASSGQWSSALAVTASAAAAGVLMALAAGRLEARMQGHPG</sequence>
<evidence type="ECO:0000313" key="8">
    <source>
        <dbReference type="EMBL" id="RVT49015.1"/>
    </source>
</evidence>
<feature type="transmembrane region" description="Helical" evidence="6">
    <location>
        <begin position="356"/>
        <end position="377"/>
    </location>
</feature>
<feature type="transmembrane region" description="Helical" evidence="6">
    <location>
        <begin position="119"/>
        <end position="143"/>
    </location>
</feature>
<dbReference type="Pfam" id="PF07690">
    <property type="entry name" value="MFS_1"/>
    <property type="match status" value="1"/>
</dbReference>
<dbReference type="PROSITE" id="PS50850">
    <property type="entry name" value="MFS"/>
    <property type="match status" value="1"/>
</dbReference>
<keyword evidence="9" id="KW-1185">Reference proteome</keyword>
<evidence type="ECO:0000256" key="2">
    <source>
        <dbReference type="ARBA" id="ARBA00022475"/>
    </source>
</evidence>
<dbReference type="Gene3D" id="1.20.1250.20">
    <property type="entry name" value="MFS general substrate transporter like domains"/>
    <property type="match status" value="1"/>
</dbReference>
<name>A0A3S2UMB8_9BURK</name>
<dbReference type="CDD" id="cd06174">
    <property type="entry name" value="MFS"/>
    <property type="match status" value="1"/>
</dbReference>
<feature type="transmembrane region" description="Helical" evidence="6">
    <location>
        <begin position="330"/>
        <end position="350"/>
    </location>
</feature>
<keyword evidence="5 6" id="KW-0472">Membrane</keyword>
<dbReference type="SUPFAM" id="SSF103473">
    <property type="entry name" value="MFS general substrate transporter"/>
    <property type="match status" value="1"/>
</dbReference>
<feature type="transmembrane region" description="Helical" evidence="6">
    <location>
        <begin position="32"/>
        <end position="55"/>
    </location>
</feature>
<dbReference type="InterPro" id="IPR011701">
    <property type="entry name" value="MFS"/>
</dbReference>
<dbReference type="EMBL" id="SACT01000009">
    <property type="protein sequence ID" value="RVT49015.1"/>
    <property type="molecule type" value="Genomic_DNA"/>
</dbReference>
<keyword evidence="3 6" id="KW-0812">Transmembrane</keyword>
<feature type="transmembrane region" description="Helical" evidence="6">
    <location>
        <begin position="62"/>
        <end position="83"/>
    </location>
</feature>
<feature type="transmembrane region" description="Helical" evidence="6">
    <location>
        <begin position="201"/>
        <end position="221"/>
    </location>
</feature>
<evidence type="ECO:0000259" key="7">
    <source>
        <dbReference type="PROSITE" id="PS50850"/>
    </source>
</evidence>
<dbReference type="Proteomes" id="UP000288178">
    <property type="component" value="Unassembled WGS sequence"/>
</dbReference>
<evidence type="ECO:0000256" key="1">
    <source>
        <dbReference type="ARBA" id="ARBA00004651"/>
    </source>
</evidence>
<feature type="transmembrane region" description="Helical" evidence="6">
    <location>
        <begin position="149"/>
        <end position="168"/>
    </location>
</feature>
<proteinExistence type="predicted"/>
<feature type="transmembrane region" description="Helical" evidence="6">
    <location>
        <begin position="294"/>
        <end position="318"/>
    </location>
</feature>
<evidence type="ECO:0000313" key="9">
    <source>
        <dbReference type="Proteomes" id="UP000288178"/>
    </source>
</evidence>
<evidence type="ECO:0000256" key="3">
    <source>
        <dbReference type="ARBA" id="ARBA00022692"/>
    </source>
</evidence>
<feature type="transmembrane region" description="Helical" evidence="6">
    <location>
        <begin position="95"/>
        <end position="112"/>
    </location>
</feature>
<accession>A0A3S2UMB8</accession>
<dbReference type="GO" id="GO:0005886">
    <property type="term" value="C:plasma membrane"/>
    <property type="evidence" value="ECO:0007669"/>
    <property type="project" value="UniProtKB-SubCell"/>
</dbReference>
<dbReference type="OrthoDB" id="8586858at2"/>
<dbReference type="PANTHER" id="PTHR43124">
    <property type="entry name" value="PURINE EFFLUX PUMP PBUE"/>
    <property type="match status" value="1"/>
</dbReference>
<evidence type="ECO:0000256" key="4">
    <source>
        <dbReference type="ARBA" id="ARBA00022989"/>
    </source>
</evidence>
<dbReference type="PANTHER" id="PTHR43124:SF3">
    <property type="entry name" value="CHLORAMPHENICOL EFFLUX PUMP RV0191"/>
    <property type="match status" value="1"/>
</dbReference>
<comment type="caution">
    <text evidence="8">The sequence shown here is derived from an EMBL/GenBank/DDBJ whole genome shotgun (WGS) entry which is preliminary data.</text>
</comment>